<dbReference type="Proteomes" id="UP001500552">
    <property type="component" value="Unassembled WGS sequence"/>
</dbReference>
<reference evidence="3" key="1">
    <citation type="journal article" date="2019" name="Int. J. Syst. Evol. Microbiol.">
        <title>The Global Catalogue of Microorganisms (GCM) 10K type strain sequencing project: providing services to taxonomists for standard genome sequencing and annotation.</title>
        <authorList>
            <consortium name="The Broad Institute Genomics Platform"/>
            <consortium name="The Broad Institute Genome Sequencing Center for Infectious Disease"/>
            <person name="Wu L."/>
            <person name="Ma J."/>
        </authorList>
    </citation>
    <scope>NUCLEOTIDE SEQUENCE [LARGE SCALE GENOMIC DNA]</scope>
    <source>
        <strain evidence="3">JCM 17926</strain>
    </source>
</reference>
<protein>
    <submittedName>
        <fullName evidence="2">Uncharacterized protein</fullName>
    </submittedName>
</protein>
<keyword evidence="1" id="KW-0812">Transmembrane</keyword>
<keyword evidence="1" id="KW-1133">Transmembrane helix</keyword>
<dbReference type="EMBL" id="BAABHC010000002">
    <property type="protein sequence ID" value="GAA4425811.1"/>
    <property type="molecule type" value="Genomic_DNA"/>
</dbReference>
<feature type="transmembrane region" description="Helical" evidence="1">
    <location>
        <begin position="90"/>
        <end position="110"/>
    </location>
</feature>
<feature type="transmembrane region" description="Helical" evidence="1">
    <location>
        <begin position="7"/>
        <end position="27"/>
    </location>
</feature>
<accession>A0ABP8LBG5</accession>
<dbReference type="RefSeq" id="WP_345156818.1">
    <property type="nucleotide sequence ID" value="NZ_BAABHC010000002.1"/>
</dbReference>
<name>A0ABP8LBG5_9BACT</name>
<gene>
    <name evidence="2" type="ORF">GCM10023188_07150</name>
</gene>
<feature type="transmembrane region" description="Helical" evidence="1">
    <location>
        <begin position="47"/>
        <end position="69"/>
    </location>
</feature>
<evidence type="ECO:0000313" key="2">
    <source>
        <dbReference type="EMBL" id="GAA4425811.1"/>
    </source>
</evidence>
<evidence type="ECO:0000313" key="3">
    <source>
        <dbReference type="Proteomes" id="UP001500552"/>
    </source>
</evidence>
<keyword evidence="1" id="KW-0472">Membrane</keyword>
<organism evidence="2 3">
    <name type="scientific">Pontibacter saemangeumensis</name>
    <dbReference type="NCBI Taxonomy" id="1084525"/>
    <lineage>
        <taxon>Bacteria</taxon>
        <taxon>Pseudomonadati</taxon>
        <taxon>Bacteroidota</taxon>
        <taxon>Cytophagia</taxon>
        <taxon>Cytophagales</taxon>
        <taxon>Hymenobacteraceae</taxon>
        <taxon>Pontibacter</taxon>
    </lineage>
</organism>
<comment type="caution">
    <text evidence="2">The sequence shown here is derived from an EMBL/GenBank/DDBJ whole genome shotgun (WGS) entry which is preliminary data.</text>
</comment>
<keyword evidence="3" id="KW-1185">Reference proteome</keyword>
<evidence type="ECO:0000256" key="1">
    <source>
        <dbReference type="SAM" id="Phobius"/>
    </source>
</evidence>
<proteinExistence type="predicted"/>
<sequence length="112" mass="13471">MVQNSRYYSFCLLMLHAALLLFMSFYFLAREDYLLHFLQQRLPLQFLFRFCAFWFVSFVFTFSVFLWYVQRYQLQIPAVERSYAIQAGKYAFSIGAGAAVIFFLLLYTVFLR</sequence>